<dbReference type="EMBL" id="OIVN01002424">
    <property type="protein sequence ID" value="SPD03509.1"/>
    <property type="molecule type" value="Genomic_DNA"/>
</dbReference>
<protein>
    <recommendedName>
        <fullName evidence="5">26S proteasome non-ATPase regulatory subunit 2 homolog</fullName>
    </recommendedName>
</protein>
<dbReference type="GO" id="GO:0042176">
    <property type="term" value="P:regulation of protein catabolic process"/>
    <property type="evidence" value="ECO:0007669"/>
    <property type="project" value="InterPro"/>
</dbReference>
<accession>A0A2N9GVT2</accession>
<dbReference type="GO" id="GO:0034515">
    <property type="term" value="C:proteasome storage granule"/>
    <property type="evidence" value="ECO:0007669"/>
    <property type="project" value="TreeGrafter"/>
</dbReference>
<feature type="region of interest" description="Disordered" evidence="6">
    <location>
        <begin position="1"/>
        <end position="20"/>
    </location>
</feature>
<proteinExistence type="inferred from homology"/>
<feature type="domain" description="RPN1 N-terminal" evidence="7">
    <location>
        <begin position="54"/>
        <end position="121"/>
    </location>
</feature>
<dbReference type="FunFam" id="1.25.10.10:FF:000084">
    <property type="entry name" value="26S proteasome non-ATPase regulatory subunit 2 homolog"/>
    <property type="match status" value="1"/>
</dbReference>
<evidence type="ECO:0000256" key="2">
    <source>
        <dbReference type="ARBA" id="ARBA00022737"/>
    </source>
</evidence>
<gene>
    <name evidence="9" type="ORF">FSB_LOCUS31391</name>
</gene>
<keyword evidence="2" id="KW-0677">Repeat</keyword>
<evidence type="ECO:0000256" key="5">
    <source>
        <dbReference type="PIRNR" id="PIRNR015965"/>
    </source>
</evidence>
<keyword evidence="3" id="KW-0832">Ubl conjugation</keyword>
<feature type="domain" description="RPN1 N-terminal" evidence="7">
    <location>
        <begin position="127"/>
        <end position="314"/>
    </location>
</feature>
<dbReference type="PIRSF" id="PIRSF015965">
    <property type="entry name" value="26S_Psome_Rpn1"/>
    <property type="match status" value="1"/>
</dbReference>
<dbReference type="PANTHER" id="PTHR10943">
    <property type="entry name" value="26S PROTEASOME NON-ATPASE REGULATORY SUBUNIT"/>
    <property type="match status" value="1"/>
</dbReference>
<evidence type="ECO:0000259" key="7">
    <source>
        <dbReference type="Pfam" id="PF17781"/>
    </source>
</evidence>
<evidence type="ECO:0000259" key="8">
    <source>
        <dbReference type="Pfam" id="PF18051"/>
    </source>
</evidence>
<comment type="subunit">
    <text evidence="5">Component of the 19S regulatory particle (RP/PA700) base subcomplex of the 26S proteasome. The 26S proteasome is composed of a core protease (CP), known as the 20S proteasome, capped at one or both ends by the 19S regulatory particle (RP/PA700). The RP/PA700 complex is composed of at least 17 different subunits in two subcomplexes, the base and the lid, which form the portions proximal and distal to the 20S proteolytic core, respectively.</text>
</comment>
<dbReference type="Pfam" id="PF17781">
    <property type="entry name" value="RPN1_RPN2_N"/>
    <property type="match status" value="2"/>
</dbReference>
<evidence type="ECO:0000313" key="9">
    <source>
        <dbReference type="EMBL" id="SPD03509.1"/>
    </source>
</evidence>
<dbReference type="Gene3D" id="1.25.10.10">
    <property type="entry name" value="Leucine-rich Repeat Variant"/>
    <property type="match status" value="1"/>
</dbReference>
<dbReference type="GO" id="GO:0043161">
    <property type="term" value="P:proteasome-mediated ubiquitin-dependent protein catabolic process"/>
    <property type="evidence" value="ECO:0007669"/>
    <property type="project" value="TreeGrafter"/>
</dbReference>
<feature type="domain" description="26S proteasome non-ATPase regulatory subunit RPN1 C-terminal" evidence="8">
    <location>
        <begin position="787"/>
        <end position="820"/>
    </location>
</feature>
<dbReference type="InterPro" id="IPR016024">
    <property type="entry name" value="ARM-type_fold"/>
</dbReference>
<reference evidence="9" key="1">
    <citation type="submission" date="2018-02" db="EMBL/GenBank/DDBJ databases">
        <authorList>
            <person name="Cohen D.B."/>
            <person name="Kent A.D."/>
        </authorList>
    </citation>
    <scope>NUCLEOTIDE SEQUENCE</scope>
</reference>
<dbReference type="GO" id="GO:0005634">
    <property type="term" value="C:nucleus"/>
    <property type="evidence" value="ECO:0007669"/>
    <property type="project" value="TreeGrafter"/>
</dbReference>
<dbReference type="SUPFAM" id="SSF48371">
    <property type="entry name" value="ARM repeat"/>
    <property type="match status" value="1"/>
</dbReference>
<dbReference type="InterPro" id="IPR011989">
    <property type="entry name" value="ARM-like"/>
</dbReference>
<dbReference type="InterPro" id="IPR040892">
    <property type="entry name" value="RPN1_N"/>
</dbReference>
<keyword evidence="4 5" id="KW-0647">Proteasome</keyword>
<sequence>MALDTNDSKKKKKREEEMSEEDRLLKQKLEKYLKIVLVLQIQGGDPLFEQFLQWLVLDGMREEIRTSTSSITFSVPKPVKFLRPHYRTLKEYYETMADSNRKKCLADILSVLALTMSAEGQGSEYGPIDDLLGLVEQMVAFHMKHNAVPEAVDLLMEVADLDIITGHVNSMNFRRTCLYLTSSARFLTDDFDVSYSYSLSVAYKIYLKFEEYPNALQIALGDVEDWAGSHSWEDMKEVFKSCDDLLTKKQLCYILARHGITFWLDKEMAANDDDRKALQDIINNTKLSEGYLTVARDIEVMEPKSPEDIYKAHLLDWRASAGANFNSARQNLAITFVNAFVNAGFGQDKLMTVPSDHSSGCSSANWLFKNKEHGKTSAAASLGMIFLWDVDSGRAQMDKYVNLSDNHVIAGALLGVGIMNCGIKNDQDPAMELLSEYVSEKDPSIRIGAIIGLGIAYAGSQNEEINYILTPILQDKKAPLDEIAFAAISLGLVFVGNNHDEVTKAISIAMDRSASELGEPLTRLLPLALGLLRLGKQHLLRGKGPPLITLGWIEQAAACSWRVKQVQNHLIHCLQHLNKDEAYQGPAVLGIAMVAMSEELGIDMAIRSLEHLLRYGKQSIRRAVPLALGLLCISNPKVNVMDTLSRLSHDTDSEVAMAAVISLGLIGAGTNNARIAGMLRSLSCYYYKDASLIFCVQIAQGLVHLGKGLLTLNPYHSERFLLSPTALAGLVTLLHACLDMRAIILGKYHFVLYFLVLAMQPRMLMTVDENLKFLPVPVRVGKAVDIVAQPGHPKTITGFQTHSTPVILAVGDRAELATEK</sequence>
<dbReference type="AlphaFoldDB" id="A0A2N9GVT2"/>
<dbReference type="InterPro" id="IPR016643">
    <property type="entry name" value="26S_Psome_Rpn1"/>
</dbReference>
<dbReference type="Pfam" id="PF01851">
    <property type="entry name" value="PC_rep"/>
    <property type="match status" value="1"/>
</dbReference>
<evidence type="ECO:0000256" key="3">
    <source>
        <dbReference type="ARBA" id="ARBA00022843"/>
    </source>
</evidence>
<dbReference type="InterPro" id="IPR041433">
    <property type="entry name" value="RPN1_C"/>
</dbReference>
<dbReference type="GO" id="GO:0008540">
    <property type="term" value="C:proteasome regulatory particle, base subcomplex"/>
    <property type="evidence" value="ECO:0007669"/>
    <property type="project" value="UniProtKB-UniRule"/>
</dbReference>
<comment type="similarity">
    <text evidence="1 5">Belongs to the proteasome subunit S2 family.</text>
</comment>
<dbReference type="GO" id="GO:0030234">
    <property type="term" value="F:enzyme regulator activity"/>
    <property type="evidence" value="ECO:0007669"/>
    <property type="project" value="UniProtKB-UniRule"/>
</dbReference>
<dbReference type="PANTHER" id="PTHR10943:SF1">
    <property type="entry name" value="26S PROTEASOME NON-ATPASE REGULATORY SUBUNIT 2"/>
    <property type="match status" value="1"/>
</dbReference>
<evidence type="ECO:0000256" key="6">
    <source>
        <dbReference type="SAM" id="MobiDB-lite"/>
    </source>
</evidence>
<name>A0A2N9GVT2_FAGSY</name>
<organism evidence="9">
    <name type="scientific">Fagus sylvatica</name>
    <name type="common">Beechnut</name>
    <dbReference type="NCBI Taxonomy" id="28930"/>
    <lineage>
        <taxon>Eukaryota</taxon>
        <taxon>Viridiplantae</taxon>
        <taxon>Streptophyta</taxon>
        <taxon>Embryophyta</taxon>
        <taxon>Tracheophyta</taxon>
        <taxon>Spermatophyta</taxon>
        <taxon>Magnoliopsida</taxon>
        <taxon>eudicotyledons</taxon>
        <taxon>Gunneridae</taxon>
        <taxon>Pentapetalae</taxon>
        <taxon>rosids</taxon>
        <taxon>fabids</taxon>
        <taxon>Fagales</taxon>
        <taxon>Fagaceae</taxon>
        <taxon>Fagus</taxon>
    </lineage>
</organism>
<comment type="function">
    <text evidence="5">Acts as a regulatory subunit of the 26 proteasome which is involved in the ATP-dependent degradation of ubiquitinated proteins.</text>
</comment>
<evidence type="ECO:0000256" key="4">
    <source>
        <dbReference type="ARBA" id="ARBA00022942"/>
    </source>
</evidence>
<dbReference type="Pfam" id="PF18051">
    <property type="entry name" value="RPN1_C"/>
    <property type="match status" value="1"/>
</dbReference>
<evidence type="ECO:0000256" key="1">
    <source>
        <dbReference type="ARBA" id="ARBA00005460"/>
    </source>
</evidence>
<dbReference type="InterPro" id="IPR002015">
    <property type="entry name" value="Proteasome/cyclosome_rpt"/>
</dbReference>